<sequence length="503" mass="56629">MAFYIIGIGGTGAKCIESVIHLASIGLFAEEPIRILFIDADESNGNVERTRSSLNVYQKCFKLQEGEKQQASWMKTPIESYDLWSPFNETSTNRTLGSFFNYNNLKQNYQGLGNLFDVLYTQEERDVVLDVGFRGRPAIGSAIMSQVDLDALDNEPWGTLISQIQSDVGAGKPTKIFLCGSMFGGTGASGLPTIGRLIANKLKKINVRDRVKVGCLFMLPYFGFSPDAGKDPDGVYAQSDLFLLNTEAALRYYESQAEDIFDTVYLLGNQNFKQVKFSIGKNEQRNESHFIELYAASAARQFFLSPTVMSGTVMLIGRDRLEVLGWSDIPEQSIIKAELVNATRFAYAWLAKTAPDLKDAKDNGIEWAQKYITWFSRFFRPKQGFFIKRGEDLPEFGDTNEQETITIVSNWCKDYLRWLSELHLCEGDNVQLFMSRSFMNSEVQLKQEEFPNLVISDSRDKGKQSQDTVQSLHVNLISEPKNLMPPNQGTAGLAKALYILSRL</sequence>
<dbReference type="Gene3D" id="3.40.50.1440">
    <property type="entry name" value="Tubulin/FtsZ, GTPase domain"/>
    <property type="match status" value="1"/>
</dbReference>
<gene>
    <name evidence="1" type="ORF">KME60_14030</name>
</gene>
<evidence type="ECO:0000313" key="2">
    <source>
        <dbReference type="Proteomes" id="UP000729701"/>
    </source>
</evidence>
<protein>
    <submittedName>
        <fullName evidence="1">Tubulin-like doman-containing protein</fullName>
    </submittedName>
</protein>
<organism evidence="1 2">
    <name type="scientific">Cyanomargarita calcarea GSE-NOS-MK-12-04C</name>
    <dbReference type="NCBI Taxonomy" id="2839659"/>
    <lineage>
        <taxon>Bacteria</taxon>
        <taxon>Bacillati</taxon>
        <taxon>Cyanobacteriota</taxon>
        <taxon>Cyanophyceae</taxon>
        <taxon>Nostocales</taxon>
        <taxon>Cyanomargaritaceae</taxon>
        <taxon>Cyanomargarita</taxon>
    </lineage>
</organism>
<dbReference type="InterPro" id="IPR036525">
    <property type="entry name" value="Tubulin/FtsZ_GTPase_sf"/>
</dbReference>
<reference evidence="1" key="2">
    <citation type="journal article" date="2022" name="Microbiol. Resour. Announc.">
        <title>Metagenome Sequencing to Explore Phylogenomics of Terrestrial Cyanobacteria.</title>
        <authorList>
            <person name="Ward R.D."/>
            <person name="Stajich J.E."/>
            <person name="Johansen J.R."/>
            <person name="Huntemann M."/>
            <person name="Clum A."/>
            <person name="Foster B."/>
            <person name="Foster B."/>
            <person name="Roux S."/>
            <person name="Palaniappan K."/>
            <person name="Varghese N."/>
            <person name="Mukherjee S."/>
            <person name="Reddy T.B.K."/>
            <person name="Daum C."/>
            <person name="Copeland A."/>
            <person name="Chen I.A."/>
            <person name="Ivanova N.N."/>
            <person name="Kyrpides N.C."/>
            <person name="Shapiro N."/>
            <person name="Eloe-Fadrosh E.A."/>
            <person name="Pietrasiak N."/>
        </authorList>
    </citation>
    <scope>NUCLEOTIDE SEQUENCE</scope>
    <source>
        <strain evidence="1">GSE-NOS-MK-12-04C</strain>
    </source>
</reference>
<name>A0A951QN31_9CYAN</name>
<dbReference type="AlphaFoldDB" id="A0A951QN31"/>
<comment type="caution">
    <text evidence="1">The sequence shown here is derived from an EMBL/GenBank/DDBJ whole genome shotgun (WGS) entry which is preliminary data.</text>
</comment>
<proteinExistence type="predicted"/>
<reference evidence="1" key="1">
    <citation type="submission" date="2021-05" db="EMBL/GenBank/DDBJ databases">
        <authorList>
            <person name="Pietrasiak N."/>
            <person name="Ward R."/>
            <person name="Stajich J.E."/>
            <person name="Kurbessoian T."/>
        </authorList>
    </citation>
    <scope>NUCLEOTIDE SEQUENCE</scope>
    <source>
        <strain evidence="1">GSE-NOS-MK-12-04C</strain>
    </source>
</reference>
<dbReference type="Proteomes" id="UP000729701">
    <property type="component" value="Unassembled WGS sequence"/>
</dbReference>
<accession>A0A951QN31</accession>
<dbReference type="EMBL" id="JAHHGZ010000013">
    <property type="protein sequence ID" value="MBW4668506.1"/>
    <property type="molecule type" value="Genomic_DNA"/>
</dbReference>
<evidence type="ECO:0000313" key="1">
    <source>
        <dbReference type="EMBL" id="MBW4668506.1"/>
    </source>
</evidence>